<gene>
    <name evidence="3" type="ORF">KDK_17920</name>
</gene>
<feature type="domain" description="AraC-type arabinose-binding/dimerisation" evidence="2">
    <location>
        <begin position="39"/>
        <end position="111"/>
    </location>
</feature>
<protein>
    <recommendedName>
        <fullName evidence="2">AraC-type arabinose-binding/dimerisation domain-containing protein</fullName>
    </recommendedName>
</protein>
<comment type="caution">
    <text evidence="3">The sequence shown here is derived from an EMBL/GenBank/DDBJ whole genome shotgun (WGS) entry which is preliminary data.</text>
</comment>
<dbReference type="RefSeq" id="WP_126549592.1">
    <property type="nucleotide sequence ID" value="NZ_BIFS01000001.1"/>
</dbReference>
<dbReference type="GO" id="GO:0006355">
    <property type="term" value="P:regulation of DNA-templated transcription"/>
    <property type="evidence" value="ECO:0007669"/>
    <property type="project" value="InterPro"/>
</dbReference>
<dbReference type="EMBL" id="BIFS01000001">
    <property type="protein sequence ID" value="GCE17992.1"/>
    <property type="molecule type" value="Genomic_DNA"/>
</dbReference>
<dbReference type="GO" id="GO:0003677">
    <property type="term" value="F:DNA binding"/>
    <property type="evidence" value="ECO:0007669"/>
    <property type="project" value="UniProtKB-KW"/>
</dbReference>
<dbReference type="InterPro" id="IPR003313">
    <property type="entry name" value="AraC-bd"/>
</dbReference>
<organism evidence="3 4">
    <name type="scientific">Dictyobacter kobayashii</name>
    <dbReference type="NCBI Taxonomy" id="2014872"/>
    <lineage>
        <taxon>Bacteria</taxon>
        <taxon>Bacillati</taxon>
        <taxon>Chloroflexota</taxon>
        <taxon>Ktedonobacteria</taxon>
        <taxon>Ktedonobacterales</taxon>
        <taxon>Dictyobacteraceae</taxon>
        <taxon>Dictyobacter</taxon>
    </lineage>
</organism>
<dbReference type="AlphaFoldDB" id="A0A402AFX8"/>
<dbReference type="SUPFAM" id="SSF51215">
    <property type="entry name" value="Regulatory protein AraC"/>
    <property type="match status" value="1"/>
</dbReference>
<evidence type="ECO:0000313" key="3">
    <source>
        <dbReference type="EMBL" id="GCE17992.1"/>
    </source>
</evidence>
<evidence type="ECO:0000259" key="2">
    <source>
        <dbReference type="Pfam" id="PF02311"/>
    </source>
</evidence>
<evidence type="ECO:0000256" key="1">
    <source>
        <dbReference type="ARBA" id="ARBA00023125"/>
    </source>
</evidence>
<name>A0A402AFX8_9CHLR</name>
<sequence>MSYSNVDLRETHIIGEHTSEKIVSAHTCHVLSLHHILLAGISYAIPPFAFIRNRPPVGQIMLCLAGRGHVWLDGQWVLSTPGTAYVTPPGVFHGYYAFEDTPWQLAWINYEDDAHSIITVVPCLAAG</sequence>
<dbReference type="Gene3D" id="2.60.120.10">
    <property type="entry name" value="Jelly Rolls"/>
    <property type="match status" value="1"/>
</dbReference>
<dbReference type="InterPro" id="IPR014710">
    <property type="entry name" value="RmlC-like_jellyroll"/>
</dbReference>
<reference evidence="4" key="1">
    <citation type="submission" date="2018-12" db="EMBL/GenBank/DDBJ databases">
        <title>Tengunoibacter tsumagoiensis gen. nov., sp. nov., Dictyobacter kobayashii sp. nov., D. alpinus sp. nov., and D. joshuensis sp. nov. and description of Dictyobacteraceae fam. nov. within the order Ktedonobacterales isolated from Tengu-no-mugimeshi.</title>
        <authorList>
            <person name="Wang C.M."/>
            <person name="Zheng Y."/>
            <person name="Sakai Y."/>
            <person name="Toyoda A."/>
            <person name="Minakuchi Y."/>
            <person name="Abe K."/>
            <person name="Yokota A."/>
            <person name="Yabe S."/>
        </authorList>
    </citation>
    <scope>NUCLEOTIDE SEQUENCE [LARGE SCALE GENOMIC DNA]</scope>
    <source>
        <strain evidence="4">Uno11</strain>
    </source>
</reference>
<evidence type="ECO:0000313" key="4">
    <source>
        <dbReference type="Proteomes" id="UP000287188"/>
    </source>
</evidence>
<proteinExistence type="predicted"/>
<dbReference type="Pfam" id="PF02311">
    <property type="entry name" value="AraC_binding"/>
    <property type="match status" value="1"/>
</dbReference>
<dbReference type="Proteomes" id="UP000287188">
    <property type="component" value="Unassembled WGS sequence"/>
</dbReference>
<dbReference type="InterPro" id="IPR037923">
    <property type="entry name" value="HTH-like"/>
</dbReference>
<accession>A0A402AFX8</accession>
<keyword evidence="4" id="KW-1185">Reference proteome</keyword>
<dbReference type="OrthoDB" id="9813413at2"/>
<keyword evidence="1" id="KW-0238">DNA-binding</keyword>